<dbReference type="EMBL" id="VIKU02000001">
    <property type="protein sequence ID" value="NHF58993.1"/>
    <property type="molecule type" value="Genomic_DNA"/>
</dbReference>
<protein>
    <submittedName>
        <fullName evidence="1">Uncharacterized protein</fullName>
    </submittedName>
</protein>
<organism evidence="1 2">
    <name type="scientific">Pelagihabitans pacificus</name>
    <dbReference type="NCBI Taxonomy" id="2696054"/>
    <lineage>
        <taxon>Bacteria</taxon>
        <taxon>Pseudomonadati</taxon>
        <taxon>Bacteroidota</taxon>
        <taxon>Flavobacteriia</taxon>
        <taxon>Flavobacteriales</taxon>
        <taxon>Flavobacteriaceae</taxon>
        <taxon>Pelagihabitans</taxon>
    </lineage>
</organism>
<reference evidence="1" key="1">
    <citation type="submission" date="2019-07" db="EMBL/GenBank/DDBJ databases">
        <authorList>
            <person name="De-Chao Zhang Q."/>
        </authorList>
    </citation>
    <scope>NUCLEOTIDE SEQUENCE</scope>
    <source>
        <strain evidence="1">TP-CH-4</strain>
    </source>
</reference>
<reference evidence="1" key="2">
    <citation type="submission" date="2020-03" db="EMBL/GenBank/DDBJ databases">
        <title>Flavobacteriaceae bacterium strain TP-CH-4, a member of the family Flavobacteriaceae isolated from a deep-sea seamount.</title>
        <authorList>
            <person name="Zhang D.-C."/>
        </authorList>
    </citation>
    <scope>NUCLEOTIDE SEQUENCE</scope>
    <source>
        <strain evidence="1">TP-CH-4</strain>
    </source>
</reference>
<comment type="caution">
    <text evidence="1">The sequence shown here is derived from an EMBL/GenBank/DDBJ whole genome shotgun (WGS) entry which is preliminary data.</text>
</comment>
<evidence type="ECO:0000313" key="2">
    <source>
        <dbReference type="Proteomes" id="UP000707206"/>
    </source>
</evidence>
<dbReference type="RefSeq" id="WP_152573450.1">
    <property type="nucleotide sequence ID" value="NZ_VIKU02000001.1"/>
</dbReference>
<evidence type="ECO:0000313" key="1">
    <source>
        <dbReference type="EMBL" id="NHF58993.1"/>
    </source>
</evidence>
<accession>A0A967AU12</accession>
<proteinExistence type="predicted"/>
<gene>
    <name evidence="1" type="ORF">FK220_006560</name>
</gene>
<sequence>MFENMSYKKKFFALIGLLIVMGIAAYKRSFSVAFDAYDNLQSSKSKLAQVSNSQQKITSLKSEVAYLDQIIGKKAANADVVQQEILNTFNSIENGADLVNLEEIHIASNEYFNIYTNRLILSGSYKDLLEATYRYEKEFDYSRVVGLRFYIEKEPRTRRKKLFEQIIFQNYEKIP</sequence>
<name>A0A967AU12_9FLAO</name>
<dbReference type="AlphaFoldDB" id="A0A967AU12"/>
<keyword evidence="2" id="KW-1185">Reference proteome</keyword>
<dbReference type="Proteomes" id="UP000707206">
    <property type="component" value="Unassembled WGS sequence"/>
</dbReference>